<sequence length="119" mass="12710">MASSQIPQETAHLVPFGVFSAAMHEFAVHLYNGQTQVQTLGREECSAANQGGGAFGANHAAIDQLSVDRAETPRLEDGKLGERKVATDASLRVPYRGAGSFGWMAFPSRRKPRLSLGAP</sequence>
<keyword evidence="2" id="KW-1185">Reference proteome</keyword>
<name>A0ABR1SQZ7_9PEZI</name>
<accession>A0ABR1SQZ7</accession>
<dbReference type="RefSeq" id="XP_066707570.1">
    <property type="nucleotide sequence ID" value="XM_066866656.1"/>
</dbReference>
<gene>
    <name evidence="1" type="ORF">PG994_015249</name>
</gene>
<organism evidence="1 2">
    <name type="scientific">Apiospora phragmitis</name>
    <dbReference type="NCBI Taxonomy" id="2905665"/>
    <lineage>
        <taxon>Eukaryota</taxon>
        <taxon>Fungi</taxon>
        <taxon>Dikarya</taxon>
        <taxon>Ascomycota</taxon>
        <taxon>Pezizomycotina</taxon>
        <taxon>Sordariomycetes</taxon>
        <taxon>Xylariomycetidae</taxon>
        <taxon>Amphisphaeriales</taxon>
        <taxon>Apiosporaceae</taxon>
        <taxon>Apiospora</taxon>
    </lineage>
</organism>
<reference evidence="1 2" key="1">
    <citation type="submission" date="2023-01" db="EMBL/GenBank/DDBJ databases">
        <title>Analysis of 21 Apiospora genomes using comparative genomics revels a genus with tremendous synthesis potential of carbohydrate active enzymes and secondary metabolites.</title>
        <authorList>
            <person name="Sorensen T."/>
        </authorList>
    </citation>
    <scope>NUCLEOTIDE SEQUENCE [LARGE SCALE GENOMIC DNA]</scope>
    <source>
        <strain evidence="1 2">CBS 135458</strain>
    </source>
</reference>
<protein>
    <submittedName>
        <fullName evidence="1">Uncharacterized protein</fullName>
    </submittedName>
</protein>
<evidence type="ECO:0000313" key="2">
    <source>
        <dbReference type="Proteomes" id="UP001480595"/>
    </source>
</evidence>
<comment type="caution">
    <text evidence="1">The sequence shown here is derived from an EMBL/GenBank/DDBJ whole genome shotgun (WGS) entry which is preliminary data.</text>
</comment>
<dbReference type="EMBL" id="JAQQWL010000018">
    <property type="protein sequence ID" value="KAK8036752.1"/>
    <property type="molecule type" value="Genomic_DNA"/>
</dbReference>
<proteinExistence type="predicted"/>
<dbReference type="Proteomes" id="UP001480595">
    <property type="component" value="Unassembled WGS sequence"/>
</dbReference>
<evidence type="ECO:0000313" key="1">
    <source>
        <dbReference type="EMBL" id="KAK8036752.1"/>
    </source>
</evidence>
<dbReference type="GeneID" id="92099721"/>